<dbReference type="AlphaFoldDB" id="A0A4R7ZRE0"/>
<organism evidence="11 12">
    <name type="scientific">Breznakia blatticola</name>
    <dbReference type="NCBI Taxonomy" id="1754012"/>
    <lineage>
        <taxon>Bacteria</taxon>
        <taxon>Bacillati</taxon>
        <taxon>Bacillota</taxon>
        <taxon>Erysipelotrichia</taxon>
        <taxon>Erysipelotrichales</taxon>
        <taxon>Erysipelotrichaceae</taxon>
        <taxon>Breznakia</taxon>
    </lineage>
</organism>
<dbReference type="InterPro" id="IPR003660">
    <property type="entry name" value="HAMP_dom"/>
</dbReference>
<dbReference type="InterPro" id="IPR050640">
    <property type="entry name" value="Bact_2-comp_sensor_kinase"/>
</dbReference>
<comment type="subcellular location">
    <subcellularLocation>
        <location evidence="2">Membrane</location>
    </subcellularLocation>
</comment>
<proteinExistence type="predicted"/>
<dbReference type="SUPFAM" id="SSF55874">
    <property type="entry name" value="ATPase domain of HSP90 chaperone/DNA topoisomerase II/histidine kinase"/>
    <property type="match status" value="1"/>
</dbReference>
<keyword evidence="12" id="KW-1185">Reference proteome</keyword>
<evidence type="ECO:0000259" key="9">
    <source>
        <dbReference type="PROSITE" id="PS50109"/>
    </source>
</evidence>
<evidence type="ECO:0000313" key="12">
    <source>
        <dbReference type="Proteomes" id="UP000294743"/>
    </source>
</evidence>
<name>A0A4R7ZRE0_9FIRM</name>
<evidence type="ECO:0000256" key="5">
    <source>
        <dbReference type="ARBA" id="ARBA00022679"/>
    </source>
</evidence>
<dbReference type="EMBL" id="SODD01000012">
    <property type="protein sequence ID" value="TDW20537.1"/>
    <property type="molecule type" value="Genomic_DNA"/>
</dbReference>
<comment type="caution">
    <text evidence="11">The sequence shown here is derived from an EMBL/GenBank/DDBJ whole genome shotgun (WGS) entry which is preliminary data.</text>
</comment>
<evidence type="ECO:0000256" key="8">
    <source>
        <dbReference type="SAM" id="Phobius"/>
    </source>
</evidence>
<evidence type="ECO:0000313" key="11">
    <source>
        <dbReference type="EMBL" id="TDW20537.1"/>
    </source>
</evidence>
<evidence type="ECO:0000256" key="4">
    <source>
        <dbReference type="ARBA" id="ARBA00022553"/>
    </source>
</evidence>
<dbReference type="InterPro" id="IPR036890">
    <property type="entry name" value="HATPase_C_sf"/>
</dbReference>
<dbReference type="GO" id="GO:0016020">
    <property type="term" value="C:membrane"/>
    <property type="evidence" value="ECO:0007669"/>
    <property type="project" value="UniProtKB-SubCell"/>
</dbReference>
<dbReference type="SUPFAM" id="SSF158472">
    <property type="entry name" value="HAMP domain-like"/>
    <property type="match status" value="1"/>
</dbReference>
<dbReference type="InterPro" id="IPR010559">
    <property type="entry name" value="Sig_transdc_His_kin_internal"/>
</dbReference>
<feature type="domain" description="HAMP" evidence="10">
    <location>
        <begin position="206"/>
        <end position="258"/>
    </location>
</feature>
<comment type="catalytic activity">
    <reaction evidence="1">
        <text>ATP + protein L-histidine = ADP + protein N-phospho-L-histidine.</text>
        <dbReference type="EC" id="2.7.13.3"/>
    </reaction>
</comment>
<feature type="transmembrane region" description="Helical" evidence="8">
    <location>
        <begin position="179"/>
        <end position="197"/>
    </location>
</feature>
<evidence type="ECO:0000256" key="1">
    <source>
        <dbReference type="ARBA" id="ARBA00000085"/>
    </source>
</evidence>
<dbReference type="GO" id="GO:0000155">
    <property type="term" value="F:phosphorelay sensor kinase activity"/>
    <property type="evidence" value="ECO:0007669"/>
    <property type="project" value="InterPro"/>
</dbReference>
<dbReference type="OrthoDB" id="9776552at2"/>
<keyword evidence="8" id="KW-1133">Transmembrane helix</keyword>
<dbReference type="Gene3D" id="6.10.340.10">
    <property type="match status" value="1"/>
</dbReference>
<keyword evidence="6 11" id="KW-0418">Kinase</keyword>
<evidence type="ECO:0000259" key="10">
    <source>
        <dbReference type="PROSITE" id="PS50885"/>
    </source>
</evidence>
<dbReference type="PANTHER" id="PTHR34220:SF7">
    <property type="entry name" value="SENSOR HISTIDINE KINASE YPDA"/>
    <property type="match status" value="1"/>
</dbReference>
<dbReference type="CDD" id="cd06225">
    <property type="entry name" value="HAMP"/>
    <property type="match status" value="1"/>
</dbReference>
<keyword evidence="8" id="KW-0812">Transmembrane</keyword>
<keyword evidence="8" id="KW-0472">Membrane</keyword>
<dbReference type="Proteomes" id="UP000294743">
    <property type="component" value="Unassembled WGS sequence"/>
</dbReference>
<evidence type="ECO:0000256" key="6">
    <source>
        <dbReference type="ARBA" id="ARBA00022777"/>
    </source>
</evidence>
<dbReference type="PROSITE" id="PS50109">
    <property type="entry name" value="HIS_KIN"/>
    <property type="match status" value="1"/>
</dbReference>
<dbReference type="InterPro" id="IPR003594">
    <property type="entry name" value="HATPase_dom"/>
</dbReference>
<keyword evidence="5" id="KW-0808">Transferase</keyword>
<dbReference type="EC" id="2.7.13.3" evidence="3"/>
<accession>A0A4R7ZRE0</accession>
<dbReference type="PANTHER" id="PTHR34220">
    <property type="entry name" value="SENSOR HISTIDINE KINASE YPDA"/>
    <property type="match status" value="1"/>
</dbReference>
<sequence>MFRSKHTSIKEMLKRSNVIISLLIIIPLVFNTVIYTRQILTYQQLVDNVSKADETSSIVKNEVIANVWDLVTGQTSVSNMSSSNTLNDVREQLFDIREHASTTQETTLIDVSLRTIETIEGYLEDIIYNLQNEVPVKENEDIMKQIVSVNDLLYSVLQDYVRLEINMAAQMSNTLTQTLIVLTIFQILIFIGSIIFIRRNQRNMTNKIEQPINDLVLLSKELARGNLTYQSPPANMEELEELTSSLNIMANDLQVLLKDNADKQYHLAQSELRVLQAQITPHFIYNTLDAIISLANQESLEDVKRMTFALSDFLRISLSKGEDWIPIEKEKRHIEDYLTILKTRYGAALEYTIDIPQEIMHMTVLKMILQPIVENAIYHGTKGSRRKGIIEIIGYETEESIVFEVKDNGVGMSEEKLHEVRNNLDMPLDYEFESGYGLYNVNRRLKLNYGLQARIDITSAHRKGTTMKIVLPKTKNPLIKEGVMYV</sequence>
<evidence type="ECO:0000256" key="3">
    <source>
        <dbReference type="ARBA" id="ARBA00012438"/>
    </source>
</evidence>
<keyword evidence="7" id="KW-0902">Two-component regulatory system</keyword>
<evidence type="ECO:0000256" key="7">
    <source>
        <dbReference type="ARBA" id="ARBA00023012"/>
    </source>
</evidence>
<dbReference type="RefSeq" id="WP_134169059.1">
    <property type="nucleotide sequence ID" value="NZ_SODD01000012.1"/>
</dbReference>
<dbReference type="PROSITE" id="PS50885">
    <property type="entry name" value="HAMP"/>
    <property type="match status" value="1"/>
</dbReference>
<dbReference type="SMART" id="SM00387">
    <property type="entry name" value="HATPase_c"/>
    <property type="match status" value="1"/>
</dbReference>
<feature type="domain" description="Histidine kinase" evidence="9">
    <location>
        <begin position="365"/>
        <end position="475"/>
    </location>
</feature>
<dbReference type="Pfam" id="PF02518">
    <property type="entry name" value="HATPase_c"/>
    <property type="match status" value="1"/>
</dbReference>
<evidence type="ECO:0000256" key="2">
    <source>
        <dbReference type="ARBA" id="ARBA00004370"/>
    </source>
</evidence>
<keyword evidence="4" id="KW-0597">Phosphoprotein</keyword>
<gene>
    <name evidence="11" type="ORF">EDD63_1123</name>
</gene>
<protein>
    <recommendedName>
        <fullName evidence="3">histidine kinase</fullName>
        <ecNumber evidence="3">2.7.13.3</ecNumber>
    </recommendedName>
</protein>
<reference evidence="11 12" key="1">
    <citation type="submission" date="2019-03" db="EMBL/GenBank/DDBJ databases">
        <title>Genomic Encyclopedia of Type Strains, Phase IV (KMG-IV): sequencing the most valuable type-strain genomes for metagenomic binning, comparative biology and taxonomic classification.</title>
        <authorList>
            <person name="Goeker M."/>
        </authorList>
    </citation>
    <scope>NUCLEOTIDE SEQUENCE [LARGE SCALE GENOMIC DNA]</scope>
    <source>
        <strain evidence="11 12">DSM 28867</strain>
    </source>
</reference>
<dbReference type="InterPro" id="IPR005467">
    <property type="entry name" value="His_kinase_dom"/>
</dbReference>
<dbReference type="Pfam" id="PF06580">
    <property type="entry name" value="His_kinase"/>
    <property type="match status" value="1"/>
</dbReference>
<dbReference type="Gene3D" id="3.30.565.10">
    <property type="entry name" value="Histidine kinase-like ATPase, C-terminal domain"/>
    <property type="match status" value="1"/>
</dbReference>